<dbReference type="RefSeq" id="WP_213259852.1">
    <property type="nucleotide sequence ID" value="NZ_JAGYWA010000009.1"/>
</dbReference>
<evidence type="ECO:0000256" key="1">
    <source>
        <dbReference type="SAM" id="SignalP"/>
    </source>
</evidence>
<dbReference type="Proteomes" id="UP001595935">
    <property type="component" value="Unassembled WGS sequence"/>
</dbReference>
<sequence>MKKNLIRTLTLLSVFLSMSSRAQISEKVTRNFPAHIVYQVYDVVSIVNISDEKQLKIAENFKKIDSIANNRLVNGEPVEQFKPYYAVTKSFLSSILSTEELNRFEYQKDKDNRFLTALAFSKELKLEKDQISKIQKVTDSIYYQPKKSPKETIQFYNQKLNSILVKEQYLALMRQIYKEQAMEDAAADWDRIVKLKINTSGKEKEELRAIANYELNKNSILDKKADLYTKKEKDLLAKKVALMEPSLLIRANILSDGNYAENKYSSVLQYESQLRLSAAQIDSLVLNYVTFEKVKIENKANKANTKPIKKAAPEYDKIAQILNSEQVNKWLINKNTKEGIKKAYESWEALEEENLTADLDKSKIIEEFSVYHLRYLVTYERAKIYKTQENIFSKRDIEQNKPDLLKQLDFIKNNKSKKSKAANALAW</sequence>
<evidence type="ECO:0000313" key="3">
    <source>
        <dbReference type="Proteomes" id="UP001595935"/>
    </source>
</evidence>
<name>A0ABV9PLJ0_9FLAO</name>
<comment type="caution">
    <text evidence="2">The sequence shown here is derived from an EMBL/GenBank/DDBJ whole genome shotgun (WGS) entry which is preliminary data.</text>
</comment>
<accession>A0ABV9PLJ0</accession>
<evidence type="ECO:0000313" key="2">
    <source>
        <dbReference type="EMBL" id="MFC4749800.1"/>
    </source>
</evidence>
<reference evidence="3" key="1">
    <citation type="journal article" date="2019" name="Int. J. Syst. Evol. Microbiol.">
        <title>The Global Catalogue of Microorganisms (GCM) 10K type strain sequencing project: providing services to taxonomists for standard genome sequencing and annotation.</title>
        <authorList>
            <consortium name="The Broad Institute Genomics Platform"/>
            <consortium name="The Broad Institute Genome Sequencing Center for Infectious Disease"/>
            <person name="Wu L."/>
            <person name="Ma J."/>
        </authorList>
    </citation>
    <scope>NUCLEOTIDE SEQUENCE [LARGE SCALE GENOMIC DNA]</scope>
    <source>
        <strain evidence="3">WYCCWR 13023</strain>
    </source>
</reference>
<keyword evidence="1" id="KW-0732">Signal</keyword>
<protein>
    <submittedName>
        <fullName evidence="2">Uncharacterized protein</fullName>
    </submittedName>
</protein>
<proteinExistence type="predicted"/>
<gene>
    <name evidence="2" type="ORF">ACFO5S_20275</name>
</gene>
<feature type="signal peptide" evidence="1">
    <location>
        <begin position="1"/>
        <end position="22"/>
    </location>
</feature>
<feature type="chain" id="PRO_5045810037" evidence="1">
    <location>
        <begin position="23"/>
        <end position="427"/>
    </location>
</feature>
<dbReference type="EMBL" id="JBHSGV010000009">
    <property type="protein sequence ID" value="MFC4749800.1"/>
    <property type="molecule type" value="Genomic_DNA"/>
</dbReference>
<organism evidence="2 3">
    <name type="scientific">Flavobacterium branchiicola</name>
    <dbReference type="NCBI Taxonomy" id="1114875"/>
    <lineage>
        <taxon>Bacteria</taxon>
        <taxon>Pseudomonadati</taxon>
        <taxon>Bacteroidota</taxon>
        <taxon>Flavobacteriia</taxon>
        <taxon>Flavobacteriales</taxon>
        <taxon>Flavobacteriaceae</taxon>
        <taxon>Flavobacterium</taxon>
    </lineage>
</organism>
<keyword evidence="3" id="KW-1185">Reference proteome</keyword>